<dbReference type="EMBL" id="CAACVJ010000706">
    <property type="protein sequence ID" value="VEP18929.1"/>
    <property type="molecule type" value="Genomic_DNA"/>
</dbReference>
<evidence type="ECO:0000313" key="1">
    <source>
        <dbReference type="EMBL" id="VEP18929.1"/>
    </source>
</evidence>
<keyword evidence="2" id="KW-1185">Reference proteome</keyword>
<proteinExistence type="predicted"/>
<sequence>MINQIGQGNNIRLRFSMVSCENAKEIETFGEQHEKFEDTFPSLYY</sequence>
<dbReference type="Proteomes" id="UP000320055">
    <property type="component" value="Unassembled WGS sequence"/>
</dbReference>
<evidence type="ECO:0000313" key="2">
    <source>
        <dbReference type="Proteomes" id="UP000320055"/>
    </source>
</evidence>
<dbReference type="AlphaFoldDB" id="A0A563W5E7"/>
<reference evidence="1 2" key="1">
    <citation type="submission" date="2019-01" db="EMBL/GenBank/DDBJ databases">
        <authorList>
            <person name="Brito A."/>
        </authorList>
    </citation>
    <scope>NUCLEOTIDE SEQUENCE [LARGE SCALE GENOMIC DNA]</scope>
    <source>
        <strain evidence="1">1</strain>
    </source>
</reference>
<gene>
    <name evidence="1" type="ORF">H1P_970002</name>
</gene>
<organism evidence="1 2">
    <name type="scientific">Hyella patelloides LEGE 07179</name>
    <dbReference type="NCBI Taxonomy" id="945734"/>
    <lineage>
        <taxon>Bacteria</taxon>
        <taxon>Bacillati</taxon>
        <taxon>Cyanobacteriota</taxon>
        <taxon>Cyanophyceae</taxon>
        <taxon>Pleurocapsales</taxon>
        <taxon>Hyellaceae</taxon>
        <taxon>Hyella</taxon>
    </lineage>
</organism>
<accession>A0A563W5E7</accession>
<protein>
    <submittedName>
        <fullName evidence="1">Uncharacterized protein</fullName>
    </submittedName>
</protein>
<name>A0A563W5E7_9CYAN</name>